<evidence type="ECO:0000256" key="1">
    <source>
        <dbReference type="ARBA" id="ARBA00022801"/>
    </source>
</evidence>
<keyword evidence="2" id="KW-1015">Disulfide bond</keyword>
<evidence type="ECO:0000313" key="9">
    <source>
        <dbReference type="Proteomes" id="UP001168821"/>
    </source>
</evidence>
<sequence>MKVVTILALLSAFIAVSSAGNVVCYFTSWTIYREGDGTFAAKDVDPTLCTHILYAFVGLAWDATVKILDDWEITGLDELNHLISLKEQNPNLKIILSMGGWNEGSYQYSQVAADPSLRATMIDSVISFLKENGFDGFDLDWEYPGQRGGADDDPQNYITWLGELKAALNAEGYILSAAVSGGVGSMDISYPDGKAISDNLDMINVMTYDYHGDWEKWVGHNAPLYASHLDEGDNAVLNVAAGIQHWIDNGADPKKINIGLGTYGRTFTLANASNTELYAPVYGTGEQGPYTQEAGMLGYNEICALYSDWEETWDDEQKVPHKVNGDQWVGYDDVKSIQLKIEFANEMGLGGAMVWSLDTDDFLGKCGEKYPLMKAINQNLK</sequence>
<keyword evidence="1 4" id="KW-0378">Hydrolase</keyword>
<keyword evidence="6" id="KW-0732">Signal</keyword>
<comment type="caution">
    <text evidence="8">The sequence shown here is derived from an EMBL/GenBank/DDBJ whole genome shotgun (WGS) entry which is preliminary data.</text>
</comment>
<dbReference type="Gene3D" id="3.20.20.80">
    <property type="entry name" value="Glycosidases"/>
    <property type="match status" value="1"/>
</dbReference>
<protein>
    <recommendedName>
        <fullName evidence="7">GH18 domain-containing protein</fullName>
    </recommendedName>
</protein>
<keyword evidence="9" id="KW-1185">Reference proteome</keyword>
<feature type="chain" id="PRO_5041444695" description="GH18 domain-containing protein" evidence="6">
    <location>
        <begin position="20"/>
        <end position="381"/>
    </location>
</feature>
<dbReference type="FunFam" id="3.20.20.80:FF:000097">
    <property type="entry name" value="Probable chitinase 2"/>
    <property type="match status" value="1"/>
</dbReference>
<dbReference type="InterPro" id="IPR050314">
    <property type="entry name" value="Glycosyl_Hydrlase_18"/>
</dbReference>
<dbReference type="SUPFAM" id="SSF54556">
    <property type="entry name" value="Chitinase insertion domain"/>
    <property type="match status" value="1"/>
</dbReference>
<evidence type="ECO:0000256" key="5">
    <source>
        <dbReference type="RuleBase" id="RU004453"/>
    </source>
</evidence>
<dbReference type="SUPFAM" id="SSF51445">
    <property type="entry name" value="(Trans)glycosidases"/>
    <property type="match status" value="1"/>
</dbReference>
<dbReference type="InterPro" id="IPR001223">
    <property type="entry name" value="Glyco_hydro18_cat"/>
</dbReference>
<dbReference type="AlphaFoldDB" id="A0AA38IG63"/>
<dbReference type="PANTHER" id="PTHR11177:SF360">
    <property type="entry name" value="CHITINASE 4-RELATED"/>
    <property type="match status" value="1"/>
</dbReference>
<dbReference type="GO" id="GO:0004568">
    <property type="term" value="F:chitinase activity"/>
    <property type="evidence" value="ECO:0007669"/>
    <property type="project" value="TreeGrafter"/>
</dbReference>
<dbReference type="InterPro" id="IPR001579">
    <property type="entry name" value="Glyco_hydro_18_chit_AS"/>
</dbReference>
<evidence type="ECO:0000256" key="3">
    <source>
        <dbReference type="ARBA" id="ARBA00023295"/>
    </source>
</evidence>
<keyword evidence="3 4" id="KW-0326">Glycosidase</keyword>
<dbReference type="Pfam" id="PF00704">
    <property type="entry name" value="Glyco_hydro_18"/>
    <property type="match status" value="1"/>
</dbReference>
<organism evidence="8 9">
    <name type="scientific">Zophobas morio</name>
    <dbReference type="NCBI Taxonomy" id="2755281"/>
    <lineage>
        <taxon>Eukaryota</taxon>
        <taxon>Metazoa</taxon>
        <taxon>Ecdysozoa</taxon>
        <taxon>Arthropoda</taxon>
        <taxon>Hexapoda</taxon>
        <taxon>Insecta</taxon>
        <taxon>Pterygota</taxon>
        <taxon>Neoptera</taxon>
        <taxon>Endopterygota</taxon>
        <taxon>Coleoptera</taxon>
        <taxon>Polyphaga</taxon>
        <taxon>Cucujiformia</taxon>
        <taxon>Tenebrionidae</taxon>
        <taxon>Zophobas</taxon>
    </lineage>
</organism>
<dbReference type="CDD" id="cd02872">
    <property type="entry name" value="GH18_chitolectin_chitotriosidase"/>
    <property type="match status" value="1"/>
</dbReference>
<dbReference type="GO" id="GO:0005576">
    <property type="term" value="C:extracellular region"/>
    <property type="evidence" value="ECO:0007669"/>
    <property type="project" value="TreeGrafter"/>
</dbReference>
<dbReference type="GO" id="GO:0008061">
    <property type="term" value="F:chitin binding"/>
    <property type="evidence" value="ECO:0007669"/>
    <property type="project" value="InterPro"/>
</dbReference>
<dbReference type="InterPro" id="IPR017853">
    <property type="entry name" value="GH"/>
</dbReference>
<dbReference type="Gene3D" id="3.10.50.10">
    <property type="match status" value="1"/>
</dbReference>
<dbReference type="FunFam" id="3.10.50.10:FF:000001">
    <property type="entry name" value="Chitinase 3-like 1"/>
    <property type="match status" value="1"/>
</dbReference>
<feature type="signal peptide" evidence="6">
    <location>
        <begin position="1"/>
        <end position="19"/>
    </location>
</feature>
<dbReference type="GO" id="GO:0006032">
    <property type="term" value="P:chitin catabolic process"/>
    <property type="evidence" value="ECO:0007669"/>
    <property type="project" value="TreeGrafter"/>
</dbReference>
<dbReference type="InterPro" id="IPR011583">
    <property type="entry name" value="Chitinase_II/V-like_cat"/>
</dbReference>
<accession>A0AA38IG63</accession>
<evidence type="ECO:0000256" key="2">
    <source>
        <dbReference type="ARBA" id="ARBA00023157"/>
    </source>
</evidence>
<comment type="similarity">
    <text evidence="5">Belongs to the glycosyl hydrolase 18 family.</text>
</comment>
<feature type="domain" description="GH18" evidence="7">
    <location>
        <begin position="20"/>
        <end position="381"/>
    </location>
</feature>
<proteinExistence type="inferred from homology"/>
<dbReference type="InterPro" id="IPR029070">
    <property type="entry name" value="Chitinase_insertion_sf"/>
</dbReference>
<evidence type="ECO:0000259" key="7">
    <source>
        <dbReference type="PROSITE" id="PS51910"/>
    </source>
</evidence>
<dbReference type="EMBL" id="JALNTZ010000004">
    <property type="protein sequence ID" value="KAJ3653204.1"/>
    <property type="molecule type" value="Genomic_DNA"/>
</dbReference>
<dbReference type="GO" id="GO:0005975">
    <property type="term" value="P:carbohydrate metabolic process"/>
    <property type="evidence" value="ECO:0007669"/>
    <property type="project" value="InterPro"/>
</dbReference>
<gene>
    <name evidence="8" type="ORF">Zmor_012468</name>
</gene>
<dbReference type="PANTHER" id="PTHR11177">
    <property type="entry name" value="CHITINASE"/>
    <property type="match status" value="1"/>
</dbReference>
<evidence type="ECO:0000256" key="4">
    <source>
        <dbReference type="RuleBase" id="RU000489"/>
    </source>
</evidence>
<dbReference type="SMART" id="SM00636">
    <property type="entry name" value="Glyco_18"/>
    <property type="match status" value="1"/>
</dbReference>
<reference evidence="8" key="1">
    <citation type="journal article" date="2023" name="G3 (Bethesda)">
        <title>Whole genome assemblies of Zophobas morio and Tenebrio molitor.</title>
        <authorList>
            <person name="Kaur S."/>
            <person name="Stinson S.A."/>
            <person name="diCenzo G.C."/>
        </authorList>
    </citation>
    <scope>NUCLEOTIDE SEQUENCE</scope>
    <source>
        <strain evidence="8">QUZm001</strain>
    </source>
</reference>
<dbReference type="Proteomes" id="UP001168821">
    <property type="component" value="Unassembled WGS sequence"/>
</dbReference>
<name>A0AA38IG63_9CUCU</name>
<evidence type="ECO:0000313" key="8">
    <source>
        <dbReference type="EMBL" id="KAJ3653204.1"/>
    </source>
</evidence>
<evidence type="ECO:0000256" key="6">
    <source>
        <dbReference type="SAM" id="SignalP"/>
    </source>
</evidence>
<dbReference type="PROSITE" id="PS51910">
    <property type="entry name" value="GH18_2"/>
    <property type="match status" value="1"/>
</dbReference>
<dbReference type="PROSITE" id="PS01095">
    <property type="entry name" value="GH18_1"/>
    <property type="match status" value="1"/>
</dbReference>